<sequence length="187" mass="19617">MHVLCRVNKAPAISSYATECNRNLCTVGGDYNRDISTFWSIYNDYYKKNGYTLQGAAAPASAEPTEPTKPTEHVVLMTTTVFGDPTAGTVTRITHATTTVESSVGSVTTTTTGLAGPTRTQKTVDVTVWTTVKPTTSDGDEGGGGGLNRSDNIPLGVGIEIGVPAVLVGIAGAWLNGWGRGDHSIQR</sequence>
<accession>A0AAN7BDP2</accession>
<evidence type="ECO:0000313" key="1">
    <source>
        <dbReference type="EMBL" id="KAK4221931.1"/>
    </source>
</evidence>
<name>A0AAN7BDP2_9PEZI</name>
<keyword evidence="2" id="KW-1185">Reference proteome</keyword>
<reference evidence="1" key="1">
    <citation type="journal article" date="2023" name="Mol. Phylogenet. Evol.">
        <title>Genome-scale phylogeny and comparative genomics of the fungal order Sordariales.</title>
        <authorList>
            <person name="Hensen N."/>
            <person name="Bonometti L."/>
            <person name="Westerberg I."/>
            <person name="Brannstrom I.O."/>
            <person name="Guillou S."/>
            <person name="Cros-Aarteil S."/>
            <person name="Calhoun S."/>
            <person name="Haridas S."/>
            <person name="Kuo A."/>
            <person name="Mondo S."/>
            <person name="Pangilinan J."/>
            <person name="Riley R."/>
            <person name="LaButti K."/>
            <person name="Andreopoulos B."/>
            <person name="Lipzen A."/>
            <person name="Chen C."/>
            <person name="Yan M."/>
            <person name="Daum C."/>
            <person name="Ng V."/>
            <person name="Clum A."/>
            <person name="Steindorff A."/>
            <person name="Ohm R.A."/>
            <person name="Martin F."/>
            <person name="Silar P."/>
            <person name="Natvig D.O."/>
            <person name="Lalanne C."/>
            <person name="Gautier V."/>
            <person name="Ament-Velasquez S.L."/>
            <person name="Kruys A."/>
            <person name="Hutchinson M.I."/>
            <person name="Powell A.J."/>
            <person name="Barry K."/>
            <person name="Miller A.N."/>
            <person name="Grigoriev I.V."/>
            <person name="Debuchy R."/>
            <person name="Gladieux P."/>
            <person name="Hiltunen Thoren M."/>
            <person name="Johannesson H."/>
        </authorList>
    </citation>
    <scope>NUCLEOTIDE SEQUENCE</scope>
    <source>
        <strain evidence="1">CBS 990.96</strain>
    </source>
</reference>
<proteinExistence type="predicted"/>
<gene>
    <name evidence="1" type="ORF">QBC38DRAFT_549636</name>
</gene>
<reference evidence="1" key="2">
    <citation type="submission" date="2023-05" db="EMBL/GenBank/DDBJ databases">
        <authorList>
            <consortium name="Lawrence Berkeley National Laboratory"/>
            <person name="Steindorff A."/>
            <person name="Hensen N."/>
            <person name="Bonometti L."/>
            <person name="Westerberg I."/>
            <person name="Brannstrom I.O."/>
            <person name="Guillou S."/>
            <person name="Cros-Aarteil S."/>
            <person name="Calhoun S."/>
            <person name="Haridas S."/>
            <person name="Kuo A."/>
            <person name="Mondo S."/>
            <person name="Pangilinan J."/>
            <person name="Riley R."/>
            <person name="Labutti K."/>
            <person name="Andreopoulos B."/>
            <person name="Lipzen A."/>
            <person name="Chen C."/>
            <person name="Yanf M."/>
            <person name="Daum C."/>
            <person name="Ng V."/>
            <person name="Clum A."/>
            <person name="Ohm R."/>
            <person name="Martin F."/>
            <person name="Silar P."/>
            <person name="Natvig D."/>
            <person name="Lalanne C."/>
            <person name="Gautier V."/>
            <person name="Ament-Velasquez S.L."/>
            <person name="Kruys A."/>
            <person name="Hutchinson M.I."/>
            <person name="Powell A.J."/>
            <person name="Barry K."/>
            <person name="Miller A.N."/>
            <person name="Grigoriev I.V."/>
            <person name="Debuchy R."/>
            <person name="Gladieux P."/>
            <person name="Thoren M.H."/>
            <person name="Johannesson H."/>
        </authorList>
    </citation>
    <scope>NUCLEOTIDE SEQUENCE</scope>
    <source>
        <strain evidence="1">CBS 990.96</strain>
    </source>
</reference>
<dbReference type="AlphaFoldDB" id="A0AAN7BDP2"/>
<dbReference type="Proteomes" id="UP001301958">
    <property type="component" value="Unassembled WGS sequence"/>
</dbReference>
<protein>
    <submittedName>
        <fullName evidence="1">Uncharacterized protein</fullName>
    </submittedName>
</protein>
<organism evidence="1 2">
    <name type="scientific">Podospora fimiseda</name>
    <dbReference type="NCBI Taxonomy" id="252190"/>
    <lineage>
        <taxon>Eukaryota</taxon>
        <taxon>Fungi</taxon>
        <taxon>Dikarya</taxon>
        <taxon>Ascomycota</taxon>
        <taxon>Pezizomycotina</taxon>
        <taxon>Sordariomycetes</taxon>
        <taxon>Sordariomycetidae</taxon>
        <taxon>Sordariales</taxon>
        <taxon>Podosporaceae</taxon>
        <taxon>Podospora</taxon>
    </lineage>
</organism>
<comment type="caution">
    <text evidence="1">The sequence shown here is derived from an EMBL/GenBank/DDBJ whole genome shotgun (WGS) entry which is preliminary data.</text>
</comment>
<dbReference type="EMBL" id="MU865503">
    <property type="protein sequence ID" value="KAK4221931.1"/>
    <property type="molecule type" value="Genomic_DNA"/>
</dbReference>
<evidence type="ECO:0000313" key="2">
    <source>
        <dbReference type="Proteomes" id="UP001301958"/>
    </source>
</evidence>